<keyword evidence="4" id="KW-0238">DNA-binding</keyword>
<comment type="similarity">
    <text evidence="2">Belongs to the LysR transcriptional regulatory family.</text>
</comment>
<keyword evidence="5" id="KW-0804">Transcription</keyword>
<name>A0A0R3MM44_9BRAD</name>
<dbReference type="InterPro" id="IPR050950">
    <property type="entry name" value="HTH-type_LysR_regulators"/>
</dbReference>
<dbReference type="GO" id="GO:0003677">
    <property type="term" value="F:DNA binding"/>
    <property type="evidence" value="ECO:0007669"/>
    <property type="project" value="UniProtKB-KW"/>
</dbReference>
<dbReference type="InterPro" id="IPR000847">
    <property type="entry name" value="LysR_HTH_N"/>
</dbReference>
<dbReference type="SUPFAM" id="SSF53850">
    <property type="entry name" value="Periplasmic binding protein-like II"/>
    <property type="match status" value="1"/>
</dbReference>
<dbReference type="PANTHER" id="PTHR30419:SF8">
    <property type="entry name" value="NITROGEN ASSIMILATION TRANSCRIPTIONAL ACTIVATOR-RELATED"/>
    <property type="match status" value="1"/>
</dbReference>
<dbReference type="InterPro" id="IPR005119">
    <property type="entry name" value="LysR_subst-bd"/>
</dbReference>
<dbReference type="Gene3D" id="1.10.10.10">
    <property type="entry name" value="Winged helix-like DNA-binding domain superfamily/Winged helix DNA-binding domain"/>
    <property type="match status" value="1"/>
</dbReference>
<reference evidence="7 8" key="1">
    <citation type="submission" date="2014-03" db="EMBL/GenBank/DDBJ databases">
        <title>Bradyrhizobium valentinum sp. nov., isolated from effective nodules of Lupinus mariae-josephae, a lupine endemic of basic-lime soils in Eastern Spain.</title>
        <authorList>
            <person name="Duran D."/>
            <person name="Rey L."/>
            <person name="Navarro A."/>
            <person name="Busquets A."/>
            <person name="Imperial J."/>
            <person name="Ruiz-Argueso T."/>
        </authorList>
    </citation>
    <scope>NUCLEOTIDE SEQUENCE [LARGE SCALE GENOMIC DNA]</scope>
    <source>
        <strain evidence="7 8">CCBAU 23086</strain>
    </source>
</reference>
<evidence type="ECO:0000256" key="1">
    <source>
        <dbReference type="ARBA" id="ARBA00003502"/>
    </source>
</evidence>
<evidence type="ECO:0000256" key="4">
    <source>
        <dbReference type="ARBA" id="ARBA00023125"/>
    </source>
</evidence>
<evidence type="ECO:0000259" key="6">
    <source>
        <dbReference type="PROSITE" id="PS50931"/>
    </source>
</evidence>
<proteinExistence type="inferred from homology"/>
<sequence>MAMDVTLRQLRAYVAVLEAASFSDAAKAMHLSQAALSGLIKELENRVGVRLLDRTTRRVSVSAVGETFAPMARRVLSNLDEALESLTNLKELRRGVVRVAAPETLSCTLLPELIAAYNDSHPGVNVRFDDVPIQEVLAGLQNGSTDIGFGPAGVVPDDQVEVHMICADPLWVALRGDDPLSKGKSISWRDLRERPLLNYMPNIAINVLSNVPPRHHPKELVPVHRVNTALSMLRVRQGAVICPSMAEPLVRGFGLTFLPLTQPTVRWKIAMFVRNSASLSPAVESFRDFTLHFSPNWTAVAVERRRPSERRKRG</sequence>
<comment type="caution">
    <text evidence="7">The sequence shown here is derived from an EMBL/GenBank/DDBJ whole genome shotgun (WGS) entry which is preliminary data.</text>
</comment>
<protein>
    <submittedName>
        <fullName evidence="7">LysR family transcriptional regulator</fullName>
    </submittedName>
</protein>
<comment type="function">
    <text evidence="1">NodD regulates the expression of the nodABCFE genes which encode other nodulation proteins. NodD is also a negative regulator of its own expression. Binds flavonoids as inducers.</text>
</comment>
<evidence type="ECO:0000256" key="5">
    <source>
        <dbReference type="ARBA" id="ARBA00023163"/>
    </source>
</evidence>
<evidence type="ECO:0000313" key="8">
    <source>
        <dbReference type="Proteomes" id="UP000051660"/>
    </source>
</evidence>
<organism evidence="7 8">
    <name type="scientific">Bradyrhizobium lablabi</name>
    <dbReference type="NCBI Taxonomy" id="722472"/>
    <lineage>
        <taxon>Bacteria</taxon>
        <taxon>Pseudomonadati</taxon>
        <taxon>Pseudomonadota</taxon>
        <taxon>Alphaproteobacteria</taxon>
        <taxon>Hyphomicrobiales</taxon>
        <taxon>Nitrobacteraceae</taxon>
        <taxon>Bradyrhizobium</taxon>
    </lineage>
</organism>
<evidence type="ECO:0000256" key="2">
    <source>
        <dbReference type="ARBA" id="ARBA00009437"/>
    </source>
</evidence>
<dbReference type="AlphaFoldDB" id="A0A0R3MM44"/>
<dbReference type="Proteomes" id="UP000051660">
    <property type="component" value="Unassembled WGS sequence"/>
</dbReference>
<dbReference type="FunFam" id="1.10.10.10:FF:000001">
    <property type="entry name" value="LysR family transcriptional regulator"/>
    <property type="match status" value="1"/>
</dbReference>
<dbReference type="GO" id="GO:0003700">
    <property type="term" value="F:DNA-binding transcription factor activity"/>
    <property type="evidence" value="ECO:0007669"/>
    <property type="project" value="InterPro"/>
</dbReference>
<gene>
    <name evidence="7" type="ORF">CQ14_26560</name>
</gene>
<dbReference type="Pfam" id="PF03466">
    <property type="entry name" value="LysR_substrate"/>
    <property type="match status" value="1"/>
</dbReference>
<dbReference type="Gene3D" id="3.40.190.290">
    <property type="match status" value="1"/>
</dbReference>
<evidence type="ECO:0000313" key="7">
    <source>
        <dbReference type="EMBL" id="KRR20860.1"/>
    </source>
</evidence>
<accession>A0A0R3MM44</accession>
<dbReference type="InterPro" id="IPR036390">
    <property type="entry name" value="WH_DNA-bd_sf"/>
</dbReference>
<dbReference type="PROSITE" id="PS50931">
    <property type="entry name" value="HTH_LYSR"/>
    <property type="match status" value="1"/>
</dbReference>
<evidence type="ECO:0000256" key="3">
    <source>
        <dbReference type="ARBA" id="ARBA00023015"/>
    </source>
</evidence>
<dbReference type="GO" id="GO:0005829">
    <property type="term" value="C:cytosol"/>
    <property type="evidence" value="ECO:0007669"/>
    <property type="project" value="TreeGrafter"/>
</dbReference>
<dbReference type="Pfam" id="PF00126">
    <property type="entry name" value="HTH_1"/>
    <property type="match status" value="1"/>
</dbReference>
<dbReference type="OrthoDB" id="8437302at2"/>
<dbReference type="InterPro" id="IPR036388">
    <property type="entry name" value="WH-like_DNA-bd_sf"/>
</dbReference>
<dbReference type="PRINTS" id="PR00039">
    <property type="entry name" value="HTHLYSR"/>
</dbReference>
<dbReference type="RefSeq" id="WP_057860296.1">
    <property type="nucleotide sequence ID" value="NZ_LLYB01000085.1"/>
</dbReference>
<feature type="domain" description="HTH lysR-type" evidence="6">
    <location>
        <begin position="5"/>
        <end position="62"/>
    </location>
</feature>
<dbReference type="EMBL" id="LLYB01000085">
    <property type="protein sequence ID" value="KRR20860.1"/>
    <property type="molecule type" value="Genomic_DNA"/>
</dbReference>
<dbReference type="SUPFAM" id="SSF46785">
    <property type="entry name" value="Winged helix' DNA-binding domain"/>
    <property type="match status" value="1"/>
</dbReference>
<dbReference type="PANTHER" id="PTHR30419">
    <property type="entry name" value="HTH-TYPE TRANSCRIPTIONAL REGULATOR YBHD"/>
    <property type="match status" value="1"/>
</dbReference>
<keyword evidence="3" id="KW-0805">Transcription regulation</keyword>